<dbReference type="SUPFAM" id="SSF88946">
    <property type="entry name" value="Sigma2 domain of RNA polymerase sigma factors"/>
    <property type="match status" value="1"/>
</dbReference>
<name>A0A8J3LNE3_9ACTN</name>
<dbReference type="GO" id="GO:0006352">
    <property type="term" value="P:DNA-templated transcription initiation"/>
    <property type="evidence" value="ECO:0007669"/>
    <property type="project" value="InterPro"/>
</dbReference>
<keyword evidence="2" id="KW-1185">Reference proteome</keyword>
<organism evidence="1 2">
    <name type="scientific">Catellatospora methionotrophica</name>
    <dbReference type="NCBI Taxonomy" id="121620"/>
    <lineage>
        <taxon>Bacteria</taxon>
        <taxon>Bacillati</taxon>
        <taxon>Actinomycetota</taxon>
        <taxon>Actinomycetes</taxon>
        <taxon>Micromonosporales</taxon>
        <taxon>Micromonosporaceae</taxon>
        <taxon>Catellatospora</taxon>
    </lineage>
</organism>
<accession>A0A8J3LNE3</accession>
<evidence type="ECO:0008006" key="3">
    <source>
        <dbReference type="Google" id="ProtNLM"/>
    </source>
</evidence>
<reference evidence="1" key="1">
    <citation type="submission" date="2021-01" db="EMBL/GenBank/DDBJ databases">
        <title>Whole genome shotgun sequence of Catellatospora methionotrophica NBRC 14553.</title>
        <authorList>
            <person name="Komaki H."/>
            <person name="Tamura T."/>
        </authorList>
    </citation>
    <scope>NUCLEOTIDE SEQUENCE</scope>
    <source>
        <strain evidence="1">NBRC 14553</strain>
    </source>
</reference>
<sequence>MHTMAEPRPSDVAGLFDEHGAELLRYCAGRVGPTVAEDVVADTFLIAYQRRDRLADGPALPP</sequence>
<evidence type="ECO:0000313" key="1">
    <source>
        <dbReference type="EMBL" id="GIG15900.1"/>
    </source>
</evidence>
<dbReference type="InterPro" id="IPR013325">
    <property type="entry name" value="RNA_pol_sigma_r2"/>
</dbReference>
<dbReference type="Proteomes" id="UP000660339">
    <property type="component" value="Unassembled WGS sequence"/>
</dbReference>
<protein>
    <recommendedName>
        <fullName evidence="3">RNA polymerase sigma-70 region 2 domain-containing protein</fullName>
    </recommendedName>
</protein>
<evidence type="ECO:0000313" key="2">
    <source>
        <dbReference type="Proteomes" id="UP000660339"/>
    </source>
</evidence>
<dbReference type="Gene3D" id="1.10.1740.10">
    <property type="match status" value="1"/>
</dbReference>
<dbReference type="EMBL" id="BONJ01000022">
    <property type="protein sequence ID" value="GIG15900.1"/>
    <property type="molecule type" value="Genomic_DNA"/>
</dbReference>
<gene>
    <name evidence="1" type="ORF">Cme02nite_42320</name>
</gene>
<comment type="caution">
    <text evidence="1">The sequence shown here is derived from an EMBL/GenBank/DDBJ whole genome shotgun (WGS) entry which is preliminary data.</text>
</comment>
<proteinExistence type="predicted"/>
<dbReference type="AlphaFoldDB" id="A0A8J3LNE3"/>
<dbReference type="GO" id="GO:0003700">
    <property type="term" value="F:DNA-binding transcription factor activity"/>
    <property type="evidence" value="ECO:0007669"/>
    <property type="project" value="InterPro"/>
</dbReference>